<comment type="similarity">
    <text evidence="7">Belongs to the binding-protein-dependent transport system permease family.</text>
</comment>
<feature type="transmembrane region" description="Helical" evidence="7">
    <location>
        <begin position="20"/>
        <end position="42"/>
    </location>
</feature>
<organism evidence="9 10">
    <name type="scientific">candidate division KSB3 bacterium</name>
    <dbReference type="NCBI Taxonomy" id="2044937"/>
    <lineage>
        <taxon>Bacteria</taxon>
        <taxon>candidate division KSB3</taxon>
    </lineage>
</organism>
<dbReference type="PANTHER" id="PTHR30614:SF36">
    <property type="entry name" value="ABC TRANSPORTER MEMBRANE-SPANNING PERMEASE-GLUTAMINE TRANSPORT"/>
    <property type="match status" value="1"/>
</dbReference>
<sequence length="215" mass="23718">MSDIIYSLPFLWEGLFVTLQVSVLVLLIATSLGILGGISLAYGPFFLYWPIRAYVDIIRGIPVLVLIFTVYYGAPALGLNMSNFTAGVAALAGFSAAHVTEISRGAIQSIASGQMEAGKSIGLTFWQRLTYIILPQAVRRFLPPWINAVTEMVKGSALISLVGIVDLMLAVQQVIGRIYRPMPLYITGAFFYFIINYSLSSTSRRLEKKYSYVNK</sequence>
<evidence type="ECO:0000256" key="3">
    <source>
        <dbReference type="ARBA" id="ARBA00022475"/>
    </source>
</evidence>
<evidence type="ECO:0000256" key="2">
    <source>
        <dbReference type="ARBA" id="ARBA00022448"/>
    </source>
</evidence>
<gene>
    <name evidence="9" type="ORF">GF339_06390</name>
</gene>
<feature type="domain" description="ABC transmembrane type-1" evidence="8">
    <location>
        <begin position="15"/>
        <end position="203"/>
    </location>
</feature>
<reference evidence="9" key="1">
    <citation type="submission" date="2019-11" db="EMBL/GenBank/DDBJ databases">
        <title>Microbial mats filling the niche in hypersaline microbial mats.</title>
        <authorList>
            <person name="Wong H.L."/>
            <person name="Macleod F.I."/>
            <person name="White R.A. III"/>
            <person name="Burns B.P."/>
        </authorList>
    </citation>
    <scope>NUCLEOTIDE SEQUENCE</scope>
    <source>
        <strain evidence="9">Rbin_158</strain>
    </source>
</reference>
<feature type="transmembrane region" description="Helical" evidence="7">
    <location>
        <begin position="157"/>
        <end position="176"/>
    </location>
</feature>
<dbReference type="Gene3D" id="1.10.3720.10">
    <property type="entry name" value="MetI-like"/>
    <property type="match status" value="1"/>
</dbReference>
<keyword evidence="5 7" id="KW-1133">Transmembrane helix</keyword>
<name>A0A9D5Q4X7_9BACT</name>
<dbReference type="GO" id="GO:0006865">
    <property type="term" value="P:amino acid transport"/>
    <property type="evidence" value="ECO:0007669"/>
    <property type="project" value="TreeGrafter"/>
</dbReference>
<proteinExistence type="inferred from homology"/>
<dbReference type="NCBIfam" id="TIGR01726">
    <property type="entry name" value="HEQRo_perm_3TM"/>
    <property type="match status" value="1"/>
</dbReference>
<evidence type="ECO:0000313" key="9">
    <source>
        <dbReference type="EMBL" id="MBD3324194.1"/>
    </source>
</evidence>
<comment type="subcellular location">
    <subcellularLocation>
        <location evidence="1 7">Cell membrane</location>
        <topology evidence="1 7">Multi-pass membrane protein</topology>
    </subcellularLocation>
</comment>
<dbReference type="InterPro" id="IPR035906">
    <property type="entry name" value="MetI-like_sf"/>
</dbReference>
<keyword evidence="3" id="KW-1003">Cell membrane</keyword>
<evidence type="ECO:0000256" key="6">
    <source>
        <dbReference type="ARBA" id="ARBA00023136"/>
    </source>
</evidence>
<dbReference type="GO" id="GO:0022857">
    <property type="term" value="F:transmembrane transporter activity"/>
    <property type="evidence" value="ECO:0007669"/>
    <property type="project" value="InterPro"/>
</dbReference>
<evidence type="ECO:0000256" key="7">
    <source>
        <dbReference type="RuleBase" id="RU363032"/>
    </source>
</evidence>
<dbReference type="InterPro" id="IPR043429">
    <property type="entry name" value="ArtM/GltK/GlnP/TcyL/YhdX-like"/>
</dbReference>
<evidence type="ECO:0000256" key="5">
    <source>
        <dbReference type="ARBA" id="ARBA00022989"/>
    </source>
</evidence>
<evidence type="ECO:0000259" key="8">
    <source>
        <dbReference type="PROSITE" id="PS50928"/>
    </source>
</evidence>
<evidence type="ECO:0000256" key="4">
    <source>
        <dbReference type="ARBA" id="ARBA00022692"/>
    </source>
</evidence>
<dbReference type="Proteomes" id="UP000649604">
    <property type="component" value="Unassembled WGS sequence"/>
</dbReference>
<protein>
    <submittedName>
        <fullName evidence="9">ABC transporter permease subunit</fullName>
    </submittedName>
</protein>
<keyword evidence="4 7" id="KW-0812">Transmembrane</keyword>
<keyword evidence="2 7" id="KW-0813">Transport</keyword>
<evidence type="ECO:0000256" key="1">
    <source>
        <dbReference type="ARBA" id="ARBA00004651"/>
    </source>
</evidence>
<dbReference type="AlphaFoldDB" id="A0A9D5Q4X7"/>
<dbReference type="SUPFAM" id="SSF161098">
    <property type="entry name" value="MetI-like"/>
    <property type="match status" value="1"/>
</dbReference>
<dbReference type="CDD" id="cd06261">
    <property type="entry name" value="TM_PBP2"/>
    <property type="match status" value="1"/>
</dbReference>
<dbReference type="InterPro" id="IPR010065">
    <property type="entry name" value="AA_ABC_transptr_permease_3TM"/>
</dbReference>
<dbReference type="GO" id="GO:0043190">
    <property type="term" value="C:ATP-binding cassette (ABC) transporter complex"/>
    <property type="evidence" value="ECO:0007669"/>
    <property type="project" value="InterPro"/>
</dbReference>
<dbReference type="InterPro" id="IPR000515">
    <property type="entry name" value="MetI-like"/>
</dbReference>
<dbReference type="PROSITE" id="PS50928">
    <property type="entry name" value="ABC_TM1"/>
    <property type="match status" value="1"/>
</dbReference>
<comment type="caution">
    <text evidence="9">The sequence shown here is derived from an EMBL/GenBank/DDBJ whole genome shotgun (WGS) entry which is preliminary data.</text>
</comment>
<accession>A0A9D5Q4X7</accession>
<feature type="transmembrane region" description="Helical" evidence="7">
    <location>
        <begin position="54"/>
        <end position="74"/>
    </location>
</feature>
<evidence type="ECO:0000313" key="10">
    <source>
        <dbReference type="Proteomes" id="UP000649604"/>
    </source>
</evidence>
<dbReference type="Pfam" id="PF00528">
    <property type="entry name" value="BPD_transp_1"/>
    <property type="match status" value="1"/>
</dbReference>
<dbReference type="EMBL" id="WJJP01000197">
    <property type="protein sequence ID" value="MBD3324194.1"/>
    <property type="molecule type" value="Genomic_DNA"/>
</dbReference>
<feature type="transmembrane region" description="Helical" evidence="7">
    <location>
        <begin position="182"/>
        <end position="199"/>
    </location>
</feature>
<keyword evidence="6 7" id="KW-0472">Membrane</keyword>
<dbReference type="PANTHER" id="PTHR30614">
    <property type="entry name" value="MEMBRANE COMPONENT OF AMINO ACID ABC TRANSPORTER"/>
    <property type="match status" value="1"/>
</dbReference>